<dbReference type="EMBL" id="ABEU02000001">
    <property type="protein sequence ID" value="PNR62301.1"/>
    <property type="molecule type" value="Genomic_DNA"/>
</dbReference>
<name>A0A2K1L8I3_PHYPA</name>
<dbReference type="EnsemblPlants" id="Pp3c1_15950V3.2">
    <property type="protein sequence ID" value="Pp3c1_15950V3.2"/>
    <property type="gene ID" value="Pp3c1_15950"/>
</dbReference>
<dbReference type="EnsemblPlants" id="Pp3c1_15950V3.1">
    <property type="protein sequence ID" value="Pp3c1_15950V3.1"/>
    <property type="gene ID" value="Pp3c1_15950"/>
</dbReference>
<evidence type="ECO:0000313" key="4">
    <source>
        <dbReference type="Proteomes" id="UP000006727"/>
    </source>
</evidence>
<accession>A0A2K1L8I3</accession>
<evidence type="ECO:0000256" key="1">
    <source>
        <dbReference type="SAM" id="MobiDB-lite"/>
    </source>
</evidence>
<keyword evidence="4" id="KW-1185">Reference proteome</keyword>
<dbReference type="InParanoid" id="A0A2K1L8I3"/>
<reference evidence="2 4" key="2">
    <citation type="journal article" date="2018" name="Plant J.">
        <title>The Physcomitrella patens chromosome-scale assembly reveals moss genome structure and evolution.</title>
        <authorList>
            <person name="Lang D."/>
            <person name="Ullrich K.K."/>
            <person name="Murat F."/>
            <person name="Fuchs J."/>
            <person name="Jenkins J."/>
            <person name="Haas F.B."/>
            <person name="Piednoel M."/>
            <person name="Gundlach H."/>
            <person name="Van Bel M."/>
            <person name="Meyberg R."/>
            <person name="Vives C."/>
            <person name="Morata J."/>
            <person name="Symeonidi A."/>
            <person name="Hiss M."/>
            <person name="Muchero W."/>
            <person name="Kamisugi Y."/>
            <person name="Saleh O."/>
            <person name="Blanc G."/>
            <person name="Decker E.L."/>
            <person name="van Gessel N."/>
            <person name="Grimwood J."/>
            <person name="Hayes R.D."/>
            <person name="Graham S.W."/>
            <person name="Gunter L.E."/>
            <person name="McDaniel S.F."/>
            <person name="Hoernstein S.N.W."/>
            <person name="Larsson A."/>
            <person name="Li F.W."/>
            <person name="Perroud P.F."/>
            <person name="Phillips J."/>
            <person name="Ranjan P."/>
            <person name="Rokshar D.S."/>
            <person name="Rothfels C.J."/>
            <person name="Schneider L."/>
            <person name="Shu S."/>
            <person name="Stevenson D.W."/>
            <person name="Thummler F."/>
            <person name="Tillich M."/>
            <person name="Villarreal Aguilar J.C."/>
            <person name="Widiez T."/>
            <person name="Wong G.K."/>
            <person name="Wymore A."/>
            <person name="Zhang Y."/>
            <person name="Zimmer A.D."/>
            <person name="Quatrano R.S."/>
            <person name="Mayer K.F.X."/>
            <person name="Goodstein D."/>
            <person name="Casacuberta J.M."/>
            <person name="Vandepoele K."/>
            <person name="Reski R."/>
            <person name="Cuming A.C."/>
            <person name="Tuskan G.A."/>
            <person name="Maumus F."/>
            <person name="Salse J."/>
            <person name="Schmutz J."/>
            <person name="Rensing S.A."/>
        </authorList>
    </citation>
    <scope>NUCLEOTIDE SEQUENCE [LARGE SCALE GENOMIC DNA]</scope>
    <source>
        <strain evidence="3 4">cv. Gransden 2004</strain>
    </source>
</reference>
<dbReference type="Gramene" id="Pp3c1_15950V3.3">
    <property type="protein sequence ID" value="Pp3c1_15950V3.3"/>
    <property type="gene ID" value="Pp3c1_15950"/>
</dbReference>
<gene>
    <name evidence="2" type="ORF">PHYPA_000725</name>
</gene>
<dbReference type="Gramene" id="Pp3c1_15950V3.1">
    <property type="protein sequence ID" value="Pp3c1_15950V3.1"/>
    <property type="gene ID" value="Pp3c1_15950"/>
</dbReference>
<protein>
    <submittedName>
        <fullName evidence="2 3">Uncharacterized protein</fullName>
    </submittedName>
</protein>
<dbReference type="PaxDb" id="3218-PP1S63_148V6.1"/>
<dbReference type="Gramene" id="Pp3c1_15950V3.4">
    <property type="protein sequence ID" value="Pp3c1_15950V3.4"/>
    <property type="gene ID" value="Pp3c1_15950"/>
</dbReference>
<proteinExistence type="predicted"/>
<dbReference type="Proteomes" id="UP000006727">
    <property type="component" value="Chromosome 1"/>
</dbReference>
<sequence length="171" mass="18738">MKGALLRQLQATAVTSPGFVHRLLSSATVTDNRMVVAFNDCGVRGMATGADIMCGSTKEQEKSSEPASESRITSLDLEELVNRPVVSVNPEKVHTVDPTPSTKQVKWWRPDPVTGAWVPEGSEGGITTSTGTTKTHSRITRIRSETTASLEDKRWWTSMEELPDMDRAPLK</sequence>
<feature type="compositionally biased region" description="Low complexity" evidence="1">
    <location>
        <begin position="125"/>
        <end position="134"/>
    </location>
</feature>
<evidence type="ECO:0000313" key="3">
    <source>
        <dbReference type="EnsemblPlants" id="Pp3c1_15950V3.1"/>
    </source>
</evidence>
<organism evidence="2">
    <name type="scientific">Physcomitrium patens</name>
    <name type="common">Spreading-leaved earth moss</name>
    <name type="synonym">Physcomitrella patens</name>
    <dbReference type="NCBI Taxonomy" id="3218"/>
    <lineage>
        <taxon>Eukaryota</taxon>
        <taxon>Viridiplantae</taxon>
        <taxon>Streptophyta</taxon>
        <taxon>Embryophyta</taxon>
        <taxon>Bryophyta</taxon>
        <taxon>Bryophytina</taxon>
        <taxon>Bryopsida</taxon>
        <taxon>Funariidae</taxon>
        <taxon>Funariales</taxon>
        <taxon>Funariaceae</taxon>
        <taxon>Physcomitrium</taxon>
    </lineage>
</organism>
<dbReference type="Gramene" id="Pp3c1_15950V3.2">
    <property type="protein sequence ID" value="Pp3c1_15950V3.2"/>
    <property type="gene ID" value="Pp3c1_15950"/>
</dbReference>
<dbReference type="AlphaFoldDB" id="A0A2K1L8I3"/>
<reference evidence="3" key="3">
    <citation type="submission" date="2020-12" db="UniProtKB">
        <authorList>
            <consortium name="EnsemblPlants"/>
        </authorList>
    </citation>
    <scope>IDENTIFICATION</scope>
</reference>
<dbReference type="EnsemblPlants" id="Pp3c1_15950V3.3">
    <property type="protein sequence ID" value="Pp3c1_15950V3.3"/>
    <property type="gene ID" value="Pp3c1_15950"/>
</dbReference>
<dbReference type="EnsemblPlants" id="Pp3c1_15950V3.4">
    <property type="protein sequence ID" value="Pp3c1_15950V3.4"/>
    <property type="gene ID" value="Pp3c1_15950"/>
</dbReference>
<reference evidence="2 4" key="1">
    <citation type="journal article" date="2008" name="Science">
        <title>The Physcomitrella genome reveals evolutionary insights into the conquest of land by plants.</title>
        <authorList>
            <person name="Rensing S."/>
            <person name="Lang D."/>
            <person name="Zimmer A."/>
            <person name="Terry A."/>
            <person name="Salamov A."/>
            <person name="Shapiro H."/>
            <person name="Nishiyama T."/>
            <person name="Perroud P.-F."/>
            <person name="Lindquist E."/>
            <person name="Kamisugi Y."/>
            <person name="Tanahashi T."/>
            <person name="Sakakibara K."/>
            <person name="Fujita T."/>
            <person name="Oishi K."/>
            <person name="Shin-I T."/>
            <person name="Kuroki Y."/>
            <person name="Toyoda A."/>
            <person name="Suzuki Y."/>
            <person name="Hashimoto A."/>
            <person name="Yamaguchi K."/>
            <person name="Sugano A."/>
            <person name="Kohara Y."/>
            <person name="Fujiyama A."/>
            <person name="Anterola A."/>
            <person name="Aoki S."/>
            <person name="Ashton N."/>
            <person name="Barbazuk W.B."/>
            <person name="Barker E."/>
            <person name="Bennetzen J."/>
            <person name="Bezanilla M."/>
            <person name="Blankenship R."/>
            <person name="Cho S.H."/>
            <person name="Dutcher S."/>
            <person name="Estelle M."/>
            <person name="Fawcett J.A."/>
            <person name="Gundlach H."/>
            <person name="Hanada K."/>
            <person name="Heyl A."/>
            <person name="Hicks K.A."/>
            <person name="Hugh J."/>
            <person name="Lohr M."/>
            <person name="Mayer K."/>
            <person name="Melkozernov A."/>
            <person name="Murata T."/>
            <person name="Nelson D."/>
            <person name="Pils B."/>
            <person name="Prigge M."/>
            <person name="Reiss B."/>
            <person name="Renner T."/>
            <person name="Rombauts S."/>
            <person name="Rushton P."/>
            <person name="Sanderfoot A."/>
            <person name="Schween G."/>
            <person name="Shiu S.-H."/>
            <person name="Stueber K."/>
            <person name="Theodoulou F.L."/>
            <person name="Tu H."/>
            <person name="Van de Peer Y."/>
            <person name="Verrier P.J."/>
            <person name="Waters E."/>
            <person name="Wood A."/>
            <person name="Yang L."/>
            <person name="Cove D."/>
            <person name="Cuming A."/>
            <person name="Hasebe M."/>
            <person name="Lucas S."/>
            <person name="Mishler D.B."/>
            <person name="Reski R."/>
            <person name="Grigoriev I."/>
            <person name="Quatrano R.S."/>
            <person name="Boore J.L."/>
        </authorList>
    </citation>
    <scope>NUCLEOTIDE SEQUENCE [LARGE SCALE GENOMIC DNA]</scope>
    <source>
        <strain evidence="3 4">cv. Gransden 2004</strain>
    </source>
</reference>
<evidence type="ECO:0000313" key="2">
    <source>
        <dbReference type="EMBL" id="PNR62301.1"/>
    </source>
</evidence>
<feature type="region of interest" description="Disordered" evidence="1">
    <location>
        <begin position="115"/>
        <end position="138"/>
    </location>
</feature>